<keyword evidence="6" id="KW-0808">Transferase</keyword>
<dbReference type="InterPro" id="IPR050179">
    <property type="entry name" value="Trans_hexapeptide_repeat"/>
</dbReference>
<feature type="binding site" evidence="3">
    <location>
        <begin position="42"/>
        <end position="43"/>
    </location>
    <ligand>
        <name>substrate</name>
    </ligand>
</feature>
<keyword evidence="7" id="KW-1185">Reference proteome</keyword>
<accession>A0A7X3KR41</accession>
<dbReference type="InterPro" id="IPR020019">
    <property type="entry name" value="AcTrfase_PglD-like"/>
</dbReference>
<feature type="binding site" evidence="3">
    <location>
        <position position="154"/>
    </location>
    <ligand>
        <name>acetyl-CoA</name>
        <dbReference type="ChEBI" id="CHEBI:57288"/>
    </ligand>
</feature>
<proteinExistence type="inferred from homology"/>
<feature type="region of interest" description="Disordered" evidence="4">
    <location>
        <begin position="213"/>
        <end position="236"/>
    </location>
</feature>
<dbReference type="CDD" id="cd03360">
    <property type="entry name" value="LbH_AT_putative"/>
    <property type="match status" value="1"/>
</dbReference>
<dbReference type="PANTHER" id="PTHR43300:SF7">
    <property type="entry name" value="UDP-N-ACETYLBACILLOSAMINE N-ACETYLTRANSFERASE"/>
    <property type="match status" value="1"/>
</dbReference>
<dbReference type="NCBIfam" id="TIGR03570">
    <property type="entry name" value="NeuD_NnaD"/>
    <property type="match status" value="1"/>
</dbReference>
<reference evidence="6 7" key="1">
    <citation type="submission" date="2019-12" db="EMBL/GenBank/DDBJ databases">
        <title>Halomonas rutogse sp. nov. isolated from two lakes on Tibetan Plateau.</title>
        <authorList>
            <person name="Gao P."/>
        </authorList>
    </citation>
    <scope>NUCLEOTIDE SEQUENCE [LARGE SCALE GENOMIC DNA]</scope>
    <source>
        <strain evidence="6 7">ZH2S</strain>
    </source>
</reference>
<evidence type="ECO:0000256" key="4">
    <source>
        <dbReference type="SAM" id="MobiDB-lite"/>
    </source>
</evidence>
<protein>
    <submittedName>
        <fullName evidence="6">Acetyltransferase</fullName>
    </submittedName>
</protein>
<dbReference type="SUPFAM" id="SSF51161">
    <property type="entry name" value="Trimeric LpxA-like enzymes"/>
    <property type="match status" value="1"/>
</dbReference>
<feature type="binding site" evidence="3">
    <location>
        <begin position="20"/>
        <end position="22"/>
    </location>
    <ligand>
        <name>substrate</name>
    </ligand>
</feature>
<evidence type="ECO:0000256" key="2">
    <source>
        <dbReference type="PIRSR" id="PIRSR620019-1"/>
    </source>
</evidence>
<dbReference type="Proteomes" id="UP000437638">
    <property type="component" value="Unassembled WGS sequence"/>
</dbReference>
<sequence length="236" mass="24167">MTRTDSSNRKTRRLAVLGASGHGKVIADMAIQLGWEQVVFFDDAWPEKQLNGIWHVVGDTEALFEQLADFDGVIVGIGNNAIRLNKQAALANAGANLVSLVHPAAVVSRLASLGKGSVVMAGAVVQVDVHLGEACIINTRASVDHDCRLGDGVHVSPGANLAGGVVVGEGSWVGIGASIRQLVHLGSGVVIGANGTVVSHVSDGLTMVGTPARPLHSGPPAAIRHQPSGGTALLTQ</sequence>
<feature type="binding site" evidence="3">
    <location>
        <position position="175"/>
    </location>
    <ligand>
        <name>acetyl-CoA</name>
        <dbReference type="ChEBI" id="CHEBI:57288"/>
    </ligand>
</feature>
<feature type="domain" description="PglD N-terminal" evidence="5">
    <location>
        <begin position="13"/>
        <end position="85"/>
    </location>
</feature>
<evidence type="ECO:0000259" key="5">
    <source>
        <dbReference type="Pfam" id="PF17836"/>
    </source>
</evidence>
<dbReference type="InterPro" id="IPR011004">
    <property type="entry name" value="Trimer_LpxA-like_sf"/>
</dbReference>
<feature type="site" description="Increases basicity of active site His" evidence="2">
    <location>
        <position position="146"/>
    </location>
</feature>
<evidence type="ECO:0000313" key="7">
    <source>
        <dbReference type="Proteomes" id="UP000437638"/>
    </source>
</evidence>
<dbReference type="EMBL" id="WTKP01000006">
    <property type="protein sequence ID" value="MWJ28498.1"/>
    <property type="molecule type" value="Genomic_DNA"/>
</dbReference>
<dbReference type="AlphaFoldDB" id="A0A7X3KR41"/>
<dbReference type="Pfam" id="PF17836">
    <property type="entry name" value="PglD_N"/>
    <property type="match status" value="1"/>
</dbReference>
<evidence type="ECO:0000256" key="3">
    <source>
        <dbReference type="PIRSR" id="PIRSR620019-2"/>
    </source>
</evidence>
<organism evidence="6 7">
    <name type="scientific">Vreelandella zhuhanensis</name>
    <dbReference type="NCBI Taxonomy" id="2684210"/>
    <lineage>
        <taxon>Bacteria</taxon>
        <taxon>Pseudomonadati</taxon>
        <taxon>Pseudomonadota</taxon>
        <taxon>Gammaproteobacteria</taxon>
        <taxon>Oceanospirillales</taxon>
        <taxon>Halomonadaceae</taxon>
        <taxon>Vreelandella</taxon>
    </lineage>
</organism>
<dbReference type="GO" id="GO:0016740">
    <property type="term" value="F:transferase activity"/>
    <property type="evidence" value="ECO:0007669"/>
    <property type="project" value="UniProtKB-KW"/>
</dbReference>
<dbReference type="Gene3D" id="2.160.10.10">
    <property type="entry name" value="Hexapeptide repeat proteins"/>
    <property type="match status" value="1"/>
</dbReference>
<dbReference type="InterPro" id="IPR041561">
    <property type="entry name" value="PglD_N"/>
</dbReference>
<dbReference type="PANTHER" id="PTHR43300">
    <property type="entry name" value="ACETYLTRANSFERASE"/>
    <property type="match status" value="1"/>
</dbReference>
<comment type="caution">
    <text evidence="6">The sequence shown here is derived from an EMBL/GenBank/DDBJ whole genome shotgun (WGS) entry which is preliminary data.</text>
</comment>
<comment type="similarity">
    <text evidence="1">Belongs to the transferase hexapeptide repeat family.</text>
</comment>
<feature type="active site" description="Proton acceptor" evidence="2">
    <location>
        <position position="145"/>
    </location>
</feature>
<name>A0A7X3KR41_9GAMM</name>
<feature type="binding site" evidence="3">
    <location>
        <position position="78"/>
    </location>
    <ligand>
        <name>substrate</name>
    </ligand>
</feature>
<evidence type="ECO:0000256" key="1">
    <source>
        <dbReference type="ARBA" id="ARBA00007274"/>
    </source>
</evidence>
<gene>
    <name evidence="6" type="ORF">GPM19_09815</name>
</gene>
<evidence type="ECO:0000313" key="6">
    <source>
        <dbReference type="EMBL" id="MWJ28498.1"/>
    </source>
</evidence>
<dbReference type="RefSeq" id="WP_160418858.1">
    <property type="nucleotide sequence ID" value="NZ_WTKP01000006.1"/>
</dbReference>
<dbReference type="Gene3D" id="3.40.50.20">
    <property type="match status" value="1"/>
</dbReference>